<dbReference type="InterPro" id="IPR000326">
    <property type="entry name" value="PAP2/HPO"/>
</dbReference>
<organism evidence="4 5">
    <name type="scientific">Protofrankia coriariae</name>
    <dbReference type="NCBI Taxonomy" id="1562887"/>
    <lineage>
        <taxon>Bacteria</taxon>
        <taxon>Bacillati</taxon>
        <taxon>Actinomycetota</taxon>
        <taxon>Actinomycetes</taxon>
        <taxon>Frankiales</taxon>
        <taxon>Frankiaceae</taxon>
        <taxon>Protofrankia</taxon>
    </lineage>
</organism>
<evidence type="ECO:0000256" key="1">
    <source>
        <dbReference type="SAM" id="MobiDB-lite"/>
    </source>
</evidence>
<evidence type="ECO:0000256" key="2">
    <source>
        <dbReference type="SAM" id="Phobius"/>
    </source>
</evidence>
<dbReference type="SMART" id="SM00014">
    <property type="entry name" value="acidPPc"/>
    <property type="match status" value="1"/>
</dbReference>
<dbReference type="RefSeq" id="WP_047224375.1">
    <property type="nucleotide sequence ID" value="NZ_JWIO01000036.1"/>
</dbReference>
<reference evidence="4 5" key="1">
    <citation type="submission" date="2014-12" db="EMBL/GenBank/DDBJ databases">
        <title>Frankia sp. BMG5.1 draft genome.</title>
        <authorList>
            <person name="Gtari M."/>
            <person name="Ghodhbane-Gtari F."/>
            <person name="Nouioui I."/>
            <person name="Ktari A."/>
            <person name="Hezbri K."/>
            <person name="Mimouni W."/>
            <person name="Sbissi I."/>
            <person name="Ayari A."/>
            <person name="Yamanaka T."/>
            <person name="Normand P."/>
            <person name="Tisa L.S."/>
            <person name="Boudabous A."/>
        </authorList>
    </citation>
    <scope>NUCLEOTIDE SEQUENCE [LARGE SCALE GENOMIC DNA]</scope>
    <source>
        <strain evidence="4 5">BMG5.1</strain>
    </source>
</reference>
<dbReference type="Pfam" id="PF01569">
    <property type="entry name" value="PAP2"/>
    <property type="match status" value="1"/>
</dbReference>
<evidence type="ECO:0000313" key="5">
    <source>
        <dbReference type="Proteomes" id="UP000035425"/>
    </source>
</evidence>
<sequence>MPHVIAAVAGLLLTALVAAVAGRHGTPFPLDADVHRWALDHRSPAVTDAAIVITATGSGVCAYALAAVAGALAVPGRRWWRGAVVGIAALAVGQLLRASLAIAVDRARPPASDWAWHASGPALPSGHTSTSALVAVGLAVALTYRSRRRFTRVVAAAVPATWALAVATSRVYLGMHWLTDVVAGWLLVTVLACTALPPLGALRTETGPDGRGGQEKTTVELP</sequence>
<name>A0ABR5F0U5_9ACTN</name>
<feature type="transmembrane region" description="Helical" evidence="2">
    <location>
        <begin position="124"/>
        <end position="144"/>
    </location>
</feature>
<feature type="transmembrane region" description="Helical" evidence="2">
    <location>
        <begin position="181"/>
        <end position="202"/>
    </location>
</feature>
<feature type="compositionally biased region" description="Basic and acidic residues" evidence="1">
    <location>
        <begin position="206"/>
        <end position="222"/>
    </location>
</feature>
<protein>
    <submittedName>
        <fullName evidence="4">PA-phosphatase</fullName>
    </submittedName>
</protein>
<keyword evidence="2" id="KW-0472">Membrane</keyword>
<dbReference type="PANTHER" id="PTHR14969">
    <property type="entry name" value="SPHINGOSINE-1-PHOSPHATE PHOSPHOHYDROLASE"/>
    <property type="match status" value="1"/>
</dbReference>
<proteinExistence type="predicted"/>
<comment type="caution">
    <text evidence="4">The sequence shown here is derived from an EMBL/GenBank/DDBJ whole genome shotgun (WGS) entry which is preliminary data.</text>
</comment>
<dbReference type="Proteomes" id="UP000035425">
    <property type="component" value="Unassembled WGS sequence"/>
</dbReference>
<evidence type="ECO:0000259" key="3">
    <source>
        <dbReference type="SMART" id="SM00014"/>
    </source>
</evidence>
<feature type="region of interest" description="Disordered" evidence="1">
    <location>
        <begin position="202"/>
        <end position="222"/>
    </location>
</feature>
<keyword evidence="2" id="KW-0812">Transmembrane</keyword>
<gene>
    <name evidence="4" type="ORF">FrCorBMG51_18885</name>
</gene>
<dbReference type="EMBL" id="JWIO01000036">
    <property type="protein sequence ID" value="KLL10336.1"/>
    <property type="molecule type" value="Genomic_DNA"/>
</dbReference>
<feature type="transmembrane region" description="Helical" evidence="2">
    <location>
        <begin position="153"/>
        <end position="175"/>
    </location>
</feature>
<dbReference type="CDD" id="cd03392">
    <property type="entry name" value="PAP2_like_2"/>
    <property type="match status" value="1"/>
</dbReference>
<keyword evidence="2" id="KW-1133">Transmembrane helix</keyword>
<feature type="transmembrane region" description="Helical" evidence="2">
    <location>
        <begin position="49"/>
        <end position="72"/>
    </location>
</feature>
<dbReference type="Gene3D" id="1.20.144.10">
    <property type="entry name" value="Phosphatidic acid phosphatase type 2/haloperoxidase"/>
    <property type="match status" value="1"/>
</dbReference>
<dbReference type="InterPro" id="IPR036938">
    <property type="entry name" value="PAP2/HPO_sf"/>
</dbReference>
<feature type="domain" description="Phosphatidic acid phosphatase type 2/haloperoxidase" evidence="3">
    <location>
        <begin position="84"/>
        <end position="196"/>
    </location>
</feature>
<keyword evidence="5" id="KW-1185">Reference proteome</keyword>
<feature type="transmembrane region" description="Helical" evidence="2">
    <location>
        <begin position="84"/>
        <end position="104"/>
    </location>
</feature>
<accession>A0ABR5F0U5</accession>
<dbReference type="PANTHER" id="PTHR14969:SF13">
    <property type="entry name" value="AT30094P"/>
    <property type="match status" value="1"/>
</dbReference>
<dbReference type="SUPFAM" id="SSF48317">
    <property type="entry name" value="Acid phosphatase/Vanadium-dependent haloperoxidase"/>
    <property type="match status" value="1"/>
</dbReference>
<evidence type="ECO:0000313" key="4">
    <source>
        <dbReference type="EMBL" id="KLL10336.1"/>
    </source>
</evidence>